<keyword evidence="1" id="KW-0472">Membrane</keyword>
<dbReference type="InterPro" id="IPR018677">
    <property type="entry name" value="DUF2157"/>
</dbReference>
<feature type="transmembrane region" description="Helical" evidence="1">
    <location>
        <begin position="326"/>
        <end position="347"/>
    </location>
</feature>
<dbReference type="STRING" id="225848.Sps_00761"/>
<protein>
    <submittedName>
        <fullName evidence="3">Putative membrane protein (DUF2157)</fullName>
    </submittedName>
</protein>
<gene>
    <name evidence="3" type="ORF">Sps_00761</name>
</gene>
<evidence type="ECO:0000313" key="3">
    <source>
        <dbReference type="EMBL" id="AQS35954.1"/>
    </source>
</evidence>
<organism evidence="3 4">
    <name type="scientific">Shewanella psychrophila</name>
    <dbReference type="NCBI Taxonomy" id="225848"/>
    <lineage>
        <taxon>Bacteria</taxon>
        <taxon>Pseudomonadati</taxon>
        <taxon>Pseudomonadota</taxon>
        <taxon>Gammaproteobacteria</taxon>
        <taxon>Alteromonadales</taxon>
        <taxon>Shewanellaceae</taxon>
        <taxon>Shewanella</taxon>
    </lineage>
</organism>
<feature type="transmembrane region" description="Helical" evidence="1">
    <location>
        <begin position="137"/>
        <end position="154"/>
    </location>
</feature>
<feature type="transmembrane region" description="Helical" evidence="1">
    <location>
        <begin position="83"/>
        <end position="102"/>
    </location>
</feature>
<feature type="transmembrane region" description="Helical" evidence="1">
    <location>
        <begin position="109"/>
        <end position="131"/>
    </location>
</feature>
<feature type="transmembrane region" description="Helical" evidence="1">
    <location>
        <begin position="268"/>
        <end position="288"/>
    </location>
</feature>
<feature type="transmembrane region" description="Helical" evidence="1">
    <location>
        <begin position="206"/>
        <end position="225"/>
    </location>
</feature>
<reference evidence="3 4" key="1">
    <citation type="submission" date="2016-03" db="EMBL/GenBank/DDBJ databases">
        <title>Complete genome sequence of Shewanella psychrophila WP2, a deep sea bacterium isolated from west Pacific sediment.</title>
        <authorList>
            <person name="Xu G."/>
            <person name="Jian H."/>
        </authorList>
    </citation>
    <scope>NUCLEOTIDE SEQUENCE [LARGE SCALE GENOMIC DNA]</scope>
    <source>
        <strain evidence="3 4">WP2</strain>
    </source>
</reference>
<feature type="transmembrane region" description="Helical" evidence="1">
    <location>
        <begin position="49"/>
        <end position="71"/>
    </location>
</feature>
<feature type="transmembrane region" description="Helical" evidence="1">
    <location>
        <begin position="159"/>
        <end position="177"/>
    </location>
</feature>
<keyword evidence="4" id="KW-1185">Reference proteome</keyword>
<sequence>MRLIQLLKKDLAQEARVWVDESIISHEQGEAILAKYGESLDKDANKASFGYYLLMALGSLFIGLALILIISHNWDEIPSLVKTGALIILTLTTNLLGFRFYLTSRYQAANVWLFFGAISYGASIMLIAQIYHLGEHYPDGIYWWALGVLPLALLTRSRLLLILMLGLATIWLCVEVGEDFFPASYPVFLLSALLLALYCRSTPTIFVFSLFALLLWLNLAFSWLMGRGIHYEPFGDLLPFSLALGLVFNGLAWALMRTSNRTWREYGLVLHLWLLRASVVTLLILSFEDVWSEYSSESDIIFVLSIMSLIACGVISWRLSVKNGRYASIPSLLFSLGFCICFIAQAYFNSGDMIAAITINLLLLVFGISLIRRGIEQDETQYFYTGVAVLLATAFVRYFDLIGDYLGGALLFLIAASIMMLAARYWRLRGQTEQRGHSDEA</sequence>
<feature type="transmembrane region" description="Helical" evidence="1">
    <location>
        <begin position="237"/>
        <end position="256"/>
    </location>
</feature>
<dbReference type="RefSeq" id="WP_077751300.1">
    <property type="nucleotide sequence ID" value="NZ_CP014782.1"/>
</dbReference>
<dbReference type="Pfam" id="PF09925">
    <property type="entry name" value="DUF2157"/>
    <property type="match status" value="1"/>
</dbReference>
<evidence type="ECO:0000259" key="2">
    <source>
        <dbReference type="Pfam" id="PF09925"/>
    </source>
</evidence>
<feature type="transmembrane region" description="Helical" evidence="1">
    <location>
        <begin position="405"/>
        <end position="426"/>
    </location>
</feature>
<feature type="transmembrane region" description="Helical" evidence="1">
    <location>
        <begin position="353"/>
        <end position="370"/>
    </location>
</feature>
<proteinExistence type="predicted"/>
<accession>A0A1S6HKC2</accession>
<name>A0A1S6HKC2_9GAMM</name>
<dbReference type="KEGG" id="spsw:Sps_00761"/>
<feature type="transmembrane region" description="Helical" evidence="1">
    <location>
        <begin position="300"/>
        <end position="319"/>
    </location>
</feature>
<dbReference type="Proteomes" id="UP000189545">
    <property type="component" value="Chromosome"/>
</dbReference>
<keyword evidence="1" id="KW-0812">Transmembrane</keyword>
<evidence type="ECO:0000313" key="4">
    <source>
        <dbReference type="Proteomes" id="UP000189545"/>
    </source>
</evidence>
<dbReference type="EMBL" id="CP014782">
    <property type="protein sequence ID" value="AQS35954.1"/>
    <property type="molecule type" value="Genomic_DNA"/>
</dbReference>
<evidence type="ECO:0000256" key="1">
    <source>
        <dbReference type="SAM" id="Phobius"/>
    </source>
</evidence>
<feature type="transmembrane region" description="Helical" evidence="1">
    <location>
        <begin position="382"/>
        <end position="399"/>
    </location>
</feature>
<dbReference type="OrthoDB" id="7353197at2"/>
<dbReference type="AlphaFoldDB" id="A0A1S6HKC2"/>
<keyword evidence="1" id="KW-1133">Transmembrane helix</keyword>
<feature type="transmembrane region" description="Helical" evidence="1">
    <location>
        <begin position="183"/>
        <end position="199"/>
    </location>
</feature>
<feature type="domain" description="DUF2157" evidence="2">
    <location>
        <begin position="18"/>
        <end position="160"/>
    </location>
</feature>